<dbReference type="Proteomes" id="UP000467240">
    <property type="component" value="Unassembled WGS sequence"/>
</dbReference>
<evidence type="ECO:0000256" key="8">
    <source>
        <dbReference type="SAM" id="Phobius"/>
    </source>
</evidence>
<name>A0A7J5BMU6_9MICO</name>
<feature type="domain" description="ABC transmembrane type-1" evidence="10">
    <location>
        <begin position="705"/>
        <end position="982"/>
    </location>
</feature>
<dbReference type="SUPFAM" id="SSF52540">
    <property type="entry name" value="P-loop containing nucleoside triphosphate hydrolases"/>
    <property type="match status" value="2"/>
</dbReference>
<dbReference type="InterPro" id="IPR017871">
    <property type="entry name" value="ABC_transporter-like_CS"/>
</dbReference>
<feature type="transmembrane region" description="Helical" evidence="8">
    <location>
        <begin position="271"/>
        <end position="295"/>
    </location>
</feature>
<dbReference type="Pfam" id="PF00664">
    <property type="entry name" value="ABC_membrane"/>
    <property type="match status" value="1"/>
</dbReference>
<dbReference type="OrthoDB" id="3237158at2"/>
<evidence type="ECO:0000256" key="5">
    <source>
        <dbReference type="ARBA" id="ARBA00022989"/>
    </source>
</evidence>
<feature type="transmembrane region" description="Helical" evidence="8">
    <location>
        <begin position="58"/>
        <end position="81"/>
    </location>
</feature>
<dbReference type="PROSITE" id="PS00211">
    <property type="entry name" value="ABC_TRANSPORTER_1"/>
    <property type="match status" value="2"/>
</dbReference>
<dbReference type="GO" id="GO:0045454">
    <property type="term" value="P:cell redox homeostasis"/>
    <property type="evidence" value="ECO:0007669"/>
    <property type="project" value="InterPro"/>
</dbReference>
<dbReference type="SUPFAM" id="SSF90123">
    <property type="entry name" value="ABC transporter transmembrane region"/>
    <property type="match status" value="2"/>
</dbReference>
<dbReference type="GO" id="GO:0005886">
    <property type="term" value="C:plasma membrane"/>
    <property type="evidence" value="ECO:0007669"/>
    <property type="project" value="UniProtKB-SubCell"/>
</dbReference>
<dbReference type="InterPro" id="IPR027417">
    <property type="entry name" value="P-loop_NTPase"/>
</dbReference>
<evidence type="ECO:0000256" key="6">
    <source>
        <dbReference type="ARBA" id="ARBA00023136"/>
    </source>
</evidence>
<dbReference type="CDD" id="cd18584">
    <property type="entry name" value="ABC_6TM_AarD_CydD"/>
    <property type="match status" value="1"/>
</dbReference>
<gene>
    <name evidence="11" type="primary">cydC</name>
    <name evidence="11" type="ORF">F8O01_17130</name>
</gene>
<evidence type="ECO:0000256" key="3">
    <source>
        <dbReference type="ARBA" id="ARBA00022741"/>
    </source>
</evidence>
<feature type="transmembrane region" description="Helical" evidence="8">
    <location>
        <begin position="93"/>
        <end position="121"/>
    </location>
</feature>
<reference evidence="11 12" key="1">
    <citation type="submission" date="2019-09" db="EMBL/GenBank/DDBJ databases">
        <title>Phylogeny of genus Pseudoclavibacter and closely related genus.</title>
        <authorList>
            <person name="Li Y."/>
        </authorList>
    </citation>
    <scope>NUCLEOTIDE SEQUENCE [LARGE SCALE GENOMIC DNA]</scope>
    <source>
        <strain evidence="11 12">DSM 23821</strain>
    </source>
</reference>
<dbReference type="RefSeq" id="WP_158042120.1">
    <property type="nucleotide sequence ID" value="NZ_JACCFV010000001.1"/>
</dbReference>
<dbReference type="SMART" id="SM00382">
    <property type="entry name" value="AAA"/>
    <property type="match status" value="2"/>
</dbReference>
<feature type="transmembrane region" description="Helical" evidence="8">
    <location>
        <begin position="188"/>
        <end position="208"/>
    </location>
</feature>
<dbReference type="GO" id="GO:0005524">
    <property type="term" value="F:ATP binding"/>
    <property type="evidence" value="ECO:0007669"/>
    <property type="project" value="UniProtKB-KW"/>
</dbReference>
<accession>A0A7J5BMU6</accession>
<dbReference type="InterPro" id="IPR003593">
    <property type="entry name" value="AAA+_ATPase"/>
</dbReference>
<feature type="domain" description="ABC transporter" evidence="9">
    <location>
        <begin position="366"/>
        <end position="591"/>
    </location>
</feature>
<evidence type="ECO:0000256" key="2">
    <source>
        <dbReference type="ARBA" id="ARBA00022692"/>
    </source>
</evidence>
<dbReference type="EMBL" id="WBJZ01000034">
    <property type="protein sequence ID" value="KAB1652156.1"/>
    <property type="molecule type" value="Genomic_DNA"/>
</dbReference>
<feature type="domain" description="ABC transporter" evidence="9">
    <location>
        <begin position="1019"/>
        <end position="1249"/>
    </location>
</feature>
<feature type="transmembrane region" description="Helical" evidence="8">
    <location>
        <begin position="921"/>
        <end position="945"/>
    </location>
</feature>
<dbReference type="InterPro" id="IPR011527">
    <property type="entry name" value="ABC1_TM_dom"/>
</dbReference>
<feature type="region of interest" description="Disordered" evidence="7">
    <location>
        <begin position="1"/>
        <end position="27"/>
    </location>
</feature>
<keyword evidence="4" id="KW-0067">ATP-binding</keyword>
<evidence type="ECO:0000259" key="10">
    <source>
        <dbReference type="PROSITE" id="PS50929"/>
    </source>
</evidence>
<feature type="region of interest" description="Disordered" evidence="7">
    <location>
        <begin position="648"/>
        <end position="679"/>
    </location>
</feature>
<proteinExistence type="predicted"/>
<feature type="transmembrane region" description="Helical" evidence="8">
    <location>
        <begin position="843"/>
        <end position="865"/>
    </location>
</feature>
<dbReference type="InterPro" id="IPR036640">
    <property type="entry name" value="ABC1_TM_sf"/>
</dbReference>
<feature type="transmembrane region" description="Helical" evidence="8">
    <location>
        <begin position="708"/>
        <end position="729"/>
    </location>
</feature>
<sequence length="1250" mass="128387">MRDGVDAARSVPADAGDRAAPTPDGAPSGALARVRALLSERLLEAGLGPEGARTVLTLGFLAATSAIALVVLAESIAWGIVGVAQGDDVRRPVAWGAAAAIVRALAGWASGVVADCAAIGAKTYWRTSLATRLTRPLPASGAGTGEAATLAGPGLDALDEYFTRVVPAAVQAAVVPVVLGLRILMDDWVSAIVVALTIPLVPFFMILIGKHTRDRVDEVTDELARLADHLVELARGLPVLVGLGRADEQAAALDGIQRRLRRRTNATLRQAFLSALALELIATISVAVVAVFLGVRLVNGTVELQPAIAALVLAPECYAAIRAVGTAFHQAQDGTSALRRVRDVLDAPDAPAGFVRTESSDAAVPVRVRELTVRRPGRSVDAVHGASVDARRGEIVAITGPSGAGKSTVLAAIAELLGPDALVHGTIAAPAADELAYAPQDPTPFTSTPRAEFELAAGRSGAGDAERAFAAAVMLDTLDLTGAADRDAAELSPGELRRVAVGRALLRVDAGAHVLLLDEPTAHLDPVRAELVRRAIARRRGDVATVLVTHEPETLALADRRVAIEAAAAVPHGTHDVSLDEPLPAGPRTVLGVAARTPTVLEDATRTVTGPATPHFGPAESAALDTAVVDVEGETFASASDAEERDLAATAASSAVGSPATPTDGPSIDTTFDGRAANDAPTGPRASAFRALGLVLAPAAFRWTGAGVLGAIALAMSLGLAAVSGWLIVRASEQPAIMYLLVAIVGVRFFGIGRAVIRYVERLASHDAVLRSVDVLRIRLWRALARRGSAERSLLEPGRAVGLLVTRLGQVRDQAPRVVVPFAAGVLAIGAVVVAIALVTPPIAAPLCVALVATLVLAVVVAIVADRAASSARAARQPLLTARAAALAAAGPVLRANGVADRAIDDVVRVDADLASAQRRAAWAAGAAGAVAVGGTGVLAALTALAAAGNVPAALTAVVALLLLACADPVQGVVDAAQRAPALVTAARGLAPLLVREPRTARRVPEPAPTPGDAPRDGLVLDALAARWPGTSRDVFADIDAEVRRGEWLVVEGPSGSGKSTLLTVLMGGLAPSRGDVVLDGLDLADADDSTWRTRIAWCPQEAHVFDSTLRGNLLLARPRDDAPSEDEMRRVLERVGLGPLLESMPDGLDTRVGAGGRALSGGERQRVAVARTLLGDAEVLLLDEPTAHLDAPTAEALLDDLRAATRDRIVVLVTHRADGLRPEDHRILLGAEPAVAGGARVDRAASAAG</sequence>
<dbReference type="GO" id="GO:0140359">
    <property type="term" value="F:ABC-type transporter activity"/>
    <property type="evidence" value="ECO:0007669"/>
    <property type="project" value="InterPro"/>
</dbReference>
<dbReference type="InterPro" id="IPR003439">
    <property type="entry name" value="ABC_transporter-like_ATP-bd"/>
</dbReference>
<evidence type="ECO:0000313" key="12">
    <source>
        <dbReference type="Proteomes" id="UP000467240"/>
    </source>
</evidence>
<feature type="transmembrane region" description="Helical" evidence="8">
    <location>
        <begin position="818"/>
        <end position="837"/>
    </location>
</feature>
<evidence type="ECO:0000259" key="9">
    <source>
        <dbReference type="PROSITE" id="PS50893"/>
    </source>
</evidence>
<organism evidence="11 12">
    <name type="scientific">Pseudoclavibacter chungangensis</name>
    <dbReference type="NCBI Taxonomy" id="587635"/>
    <lineage>
        <taxon>Bacteria</taxon>
        <taxon>Bacillati</taxon>
        <taxon>Actinomycetota</taxon>
        <taxon>Actinomycetes</taxon>
        <taxon>Micrococcales</taxon>
        <taxon>Microbacteriaceae</taxon>
        <taxon>Pseudoclavibacter</taxon>
    </lineage>
</organism>
<keyword evidence="3" id="KW-0547">Nucleotide-binding</keyword>
<comment type="subcellular location">
    <subcellularLocation>
        <location evidence="1">Cell membrane</location>
        <topology evidence="1">Multi-pass membrane protein</topology>
    </subcellularLocation>
</comment>
<dbReference type="InterPro" id="IPR014223">
    <property type="entry name" value="ABC_CydC/D"/>
</dbReference>
<dbReference type="AlphaFoldDB" id="A0A7J5BMU6"/>
<keyword evidence="12" id="KW-1185">Reference proteome</keyword>
<dbReference type="NCBIfam" id="TIGR02868">
    <property type="entry name" value="CydC"/>
    <property type="match status" value="1"/>
</dbReference>
<dbReference type="Gene3D" id="1.20.1560.10">
    <property type="entry name" value="ABC transporter type 1, transmembrane domain"/>
    <property type="match status" value="2"/>
</dbReference>
<protein>
    <submittedName>
        <fullName evidence="11">Thiol reductant ABC exporter subunit CydC</fullName>
    </submittedName>
</protein>
<dbReference type="Pfam" id="PF00005">
    <property type="entry name" value="ABC_tran"/>
    <property type="match status" value="2"/>
</dbReference>
<evidence type="ECO:0000256" key="1">
    <source>
        <dbReference type="ARBA" id="ARBA00004651"/>
    </source>
</evidence>
<evidence type="ECO:0000313" key="11">
    <source>
        <dbReference type="EMBL" id="KAB1652156.1"/>
    </source>
</evidence>
<dbReference type="InterPro" id="IPR039421">
    <property type="entry name" value="Type_1_exporter"/>
</dbReference>
<keyword evidence="2 8" id="KW-0812">Transmembrane</keyword>
<dbReference type="GO" id="GO:0034775">
    <property type="term" value="P:glutathione transmembrane transport"/>
    <property type="evidence" value="ECO:0007669"/>
    <property type="project" value="InterPro"/>
</dbReference>
<keyword evidence="6 8" id="KW-0472">Membrane</keyword>
<evidence type="ECO:0000256" key="7">
    <source>
        <dbReference type="SAM" id="MobiDB-lite"/>
    </source>
</evidence>
<comment type="caution">
    <text evidence="11">The sequence shown here is derived from an EMBL/GenBank/DDBJ whole genome shotgun (WGS) entry which is preliminary data.</text>
</comment>
<dbReference type="PROSITE" id="PS50893">
    <property type="entry name" value="ABC_TRANSPORTER_2"/>
    <property type="match status" value="2"/>
</dbReference>
<feature type="domain" description="ABC transmembrane type-1" evidence="10">
    <location>
        <begin position="56"/>
        <end position="333"/>
    </location>
</feature>
<dbReference type="GO" id="GO:0016887">
    <property type="term" value="F:ATP hydrolysis activity"/>
    <property type="evidence" value="ECO:0007669"/>
    <property type="project" value="InterPro"/>
</dbReference>
<dbReference type="PANTHER" id="PTHR24221:SF590">
    <property type="entry name" value="COMPONENT LINKED WITH THE ASSEMBLY OF CYTOCHROME' TRANSPORT TRANSMEMBRANE ATP-BINDING PROTEIN ABC TRANSPORTER CYDD-RELATED"/>
    <property type="match status" value="1"/>
</dbReference>
<dbReference type="PROSITE" id="PS50929">
    <property type="entry name" value="ABC_TM1F"/>
    <property type="match status" value="2"/>
</dbReference>
<evidence type="ECO:0000256" key="4">
    <source>
        <dbReference type="ARBA" id="ARBA00022840"/>
    </source>
</evidence>
<keyword evidence="5 8" id="KW-1133">Transmembrane helix</keyword>
<dbReference type="Gene3D" id="3.40.50.300">
    <property type="entry name" value="P-loop containing nucleotide triphosphate hydrolases"/>
    <property type="match status" value="2"/>
</dbReference>
<dbReference type="PANTHER" id="PTHR24221">
    <property type="entry name" value="ATP-BINDING CASSETTE SUB-FAMILY B"/>
    <property type="match status" value="1"/>
</dbReference>